<dbReference type="AlphaFoldDB" id="A0A8T0H511"/>
<gene>
    <name evidence="1" type="ORF">KC19_7G016600</name>
</gene>
<proteinExistence type="predicted"/>
<accession>A0A8T0H511</accession>
<organism evidence="1 2">
    <name type="scientific">Ceratodon purpureus</name>
    <name type="common">Fire moss</name>
    <name type="synonym">Dicranum purpureum</name>
    <dbReference type="NCBI Taxonomy" id="3225"/>
    <lineage>
        <taxon>Eukaryota</taxon>
        <taxon>Viridiplantae</taxon>
        <taxon>Streptophyta</taxon>
        <taxon>Embryophyta</taxon>
        <taxon>Bryophyta</taxon>
        <taxon>Bryophytina</taxon>
        <taxon>Bryopsida</taxon>
        <taxon>Dicranidae</taxon>
        <taxon>Pseudoditrichales</taxon>
        <taxon>Ditrichaceae</taxon>
        <taxon>Ceratodon</taxon>
    </lineage>
</organism>
<name>A0A8T0H511_CERPU</name>
<keyword evidence="2" id="KW-1185">Reference proteome</keyword>
<evidence type="ECO:0000313" key="1">
    <source>
        <dbReference type="EMBL" id="KAG0565825.1"/>
    </source>
</evidence>
<evidence type="ECO:0000313" key="2">
    <source>
        <dbReference type="Proteomes" id="UP000822688"/>
    </source>
</evidence>
<comment type="caution">
    <text evidence="1">The sequence shown here is derived from an EMBL/GenBank/DDBJ whole genome shotgun (WGS) entry which is preliminary data.</text>
</comment>
<dbReference type="EMBL" id="CM026428">
    <property type="protein sequence ID" value="KAG0565825.1"/>
    <property type="molecule type" value="Genomic_DNA"/>
</dbReference>
<protein>
    <submittedName>
        <fullName evidence="1">Uncharacterized protein</fullName>
    </submittedName>
</protein>
<sequence length="154" mass="17477">MSQSSSVVDKIIDDMNEQKDFQINKNKTDVENLEFALVDATVDSIVADVLVEEHNKDKVNEMKNDVSSFKNNNLLVEEILDKDIIEFDNDDQPQVSEIAEKMNENDVDMLDVNESIVKTDNEKQDLTDTKGTELPRDQGIHALVDNVITYTTKT</sequence>
<reference evidence="1" key="1">
    <citation type="submission" date="2020-06" db="EMBL/GenBank/DDBJ databases">
        <title>WGS assembly of Ceratodon purpureus strain R40.</title>
        <authorList>
            <person name="Carey S.B."/>
            <person name="Jenkins J."/>
            <person name="Shu S."/>
            <person name="Lovell J.T."/>
            <person name="Sreedasyam A."/>
            <person name="Maumus F."/>
            <person name="Tiley G.P."/>
            <person name="Fernandez-Pozo N."/>
            <person name="Barry K."/>
            <person name="Chen C."/>
            <person name="Wang M."/>
            <person name="Lipzen A."/>
            <person name="Daum C."/>
            <person name="Saski C.A."/>
            <person name="Payton A.C."/>
            <person name="Mcbreen J.C."/>
            <person name="Conrad R.E."/>
            <person name="Kollar L.M."/>
            <person name="Olsson S."/>
            <person name="Huttunen S."/>
            <person name="Landis J.B."/>
            <person name="Wickett N.J."/>
            <person name="Johnson M.G."/>
            <person name="Rensing S.A."/>
            <person name="Grimwood J."/>
            <person name="Schmutz J."/>
            <person name="Mcdaniel S.F."/>
        </authorList>
    </citation>
    <scope>NUCLEOTIDE SEQUENCE</scope>
    <source>
        <strain evidence="1">R40</strain>
    </source>
</reference>
<dbReference type="Proteomes" id="UP000822688">
    <property type="component" value="Chromosome 7"/>
</dbReference>